<feature type="compositionally biased region" description="Low complexity" evidence="2">
    <location>
        <begin position="630"/>
        <end position="643"/>
    </location>
</feature>
<dbReference type="Proteomes" id="UP000037136">
    <property type="component" value="Unassembled WGS sequence"/>
</dbReference>
<proteinExistence type="predicted"/>
<feature type="compositionally biased region" description="Basic and acidic residues" evidence="2">
    <location>
        <begin position="361"/>
        <end position="370"/>
    </location>
</feature>
<dbReference type="PANTHER" id="PTHR42041">
    <property type="entry name" value="DNA ENDONUCLEASE ACTIVATOR CTP1 C-TERMINAL DOMAIN-CONTAINING PROTEIN"/>
    <property type="match status" value="1"/>
</dbReference>
<evidence type="ECO:0000256" key="2">
    <source>
        <dbReference type="SAM" id="MobiDB-lite"/>
    </source>
</evidence>
<accession>A0A2A9PEK3</accession>
<evidence type="ECO:0000256" key="1">
    <source>
        <dbReference type="SAM" id="Coils"/>
    </source>
</evidence>
<feature type="compositionally biased region" description="Polar residues" evidence="2">
    <location>
        <begin position="371"/>
        <end position="384"/>
    </location>
</feature>
<feature type="region of interest" description="Disordered" evidence="2">
    <location>
        <begin position="1"/>
        <end position="38"/>
    </location>
</feature>
<reference evidence="3 4" key="1">
    <citation type="journal article" date="2015" name="BMC Genomics">
        <title>Gene expression during zombie ant biting behavior reflects the complexity underlying fungal parasitic behavioral manipulation.</title>
        <authorList>
            <person name="de Bekker C."/>
            <person name="Ohm R.A."/>
            <person name="Loreto R.G."/>
            <person name="Sebastian A."/>
            <person name="Albert I."/>
            <person name="Merrow M."/>
            <person name="Brachmann A."/>
            <person name="Hughes D.P."/>
        </authorList>
    </citation>
    <scope>NUCLEOTIDE SEQUENCE [LARGE SCALE GENOMIC DNA]</scope>
    <source>
        <strain evidence="3 4">SC16a</strain>
    </source>
</reference>
<feature type="compositionally biased region" description="Polar residues" evidence="2">
    <location>
        <begin position="659"/>
        <end position="670"/>
    </location>
</feature>
<feature type="compositionally biased region" description="Basic residues" evidence="2">
    <location>
        <begin position="244"/>
        <end position="253"/>
    </location>
</feature>
<dbReference type="OrthoDB" id="4495335at2759"/>
<comment type="caution">
    <text evidence="3">The sequence shown here is derived from an EMBL/GenBank/DDBJ whole genome shotgun (WGS) entry which is preliminary data.</text>
</comment>
<dbReference type="AlphaFoldDB" id="A0A2A9PEK3"/>
<feature type="region of interest" description="Disordered" evidence="2">
    <location>
        <begin position="512"/>
        <end position="583"/>
    </location>
</feature>
<gene>
    <name evidence="3" type="ORF">XA68_12070</name>
</gene>
<feature type="compositionally biased region" description="Polar residues" evidence="2">
    <location>
        <begin position="547"/>
        <end position="559"/>
    </location>
</feature>
<sequence>MDPKASTASGVPLQAATPERMNQRLEPLTPGRDGSVHDKISQFNSLSIAMQSKQLERRTADAALKRALVGREEAEAEMRRLKEETMQLQKAVSDGHERERKVGERLETVMENYGRAKETHAHTQALWEKEIRRARKENFKSQSVIVKLQEELKSTRSTTKALEERLAREREQMLAREEAAFAARYQLVGVQEQLDEALARIKRTEQERDAFKMAAQNEEVARIAAEGKIPLPTVEAPDDEFASPRKKKKKQRRTFSYASVERGEGGGEGGGGEVEGEAGCSEVAEVEREELAVKAAWERLRADRALEMVEFLEVECRLRCCACVRERREKEEESVVVMVVARDEGGGDEVGDGGEGRRRRSELASDDEARQSATTSAEGRQQETASDESRLQVPVASDPVQQVPSTTTTTTTTTTTAAAPDKAQSTKKPPPCSRRSTIFCPREGIFRTVSEEEAEALSAAAHDQAEASGRVVVQPHQGHDHDHHHHHQDPRIFARTPSVEPPAFAMQRPSLESLLDAPPGPSHESHTAPLPSMIRCVNKNNKDNRPHTSATSYAITTTVPLRDDDDDRRRPRPSSSLASGLRTPCSAAVVVAATTTTTFDRANPALTPTMTREQALATIRERRGRVRSAAAAAAAAAATTTATPRERFKGADRRLMSAPTPTSVATRAPS</sequence>
<dbReference type="EMBL" id="LAZP02000184">
    <property type="protein sequence ID" value="PFH59634.1"/>
    <property type="molecule type" value="Genomic_DNA"/>
</dbReference>
<keyword evidence="4" id="KW-1185">Reference proteome</keyword>
<feature type="coiled-coil region" evidence="1">
    <location>
        <begin position="145"/>
        <end position="214"/>
    </location>
</feature>
<reference evidence="3 4" key="2">
    <citation type="journal article" date="2017" name="Sci. Rep.">
        <title>Ant-infecting Ophiocordyceps genomes reveal a high diversity of potential behavioral manipulation genes and a possible major role for enterotoxins.</title>
        <authorList>
            <person name="de Bekker C."/>
            <person name="Ohm R.A."/>
            <person name="Evans H.C."/>
            <person name="Brachmann A."/>
            <person name="Hughes D.P."/>
        </authorList>
    </citation>
    <scope>NUCLEOTIDE SEQUENCE [LARGE SCALE GENOMIC DNA]</scope>
    <source>
        <strain evidence="3 4">SC16a</strain>
    </source>
</reference>
<feature type="region of interest" description="Disordered" evidence="2">
    <location>
        <begin position="340"/>
        <end position="436"/>
    </location>
</feature>
<feature type="compositionally biased region" description="Low complexity" evidence="2">
    <location>
        <begin position="406"/>
        <end position="419"/>
    </location>
</feature>
<evidence type="ECO:0000313" key="3">
    <source>
        <dbReference type="EMBL" id="PFH59634.1"/>
    </source>
</evidence>
<feature type="region of interest" description="Disordered" evidence="2">
    <location>
        <begin position="630"/>
        <end position="670"/>
    </location>
</feature>
<keyword evidence="1" id="KW-0175">Coiled coil</keyword>
<protein>
    <submittedName>
        <fullName evidence="3">Uncharacterized protein</fullName>
    </submittedName>
</protein>
<feature type="coiled-coil region" evidence="1">
    <location>
        <begin position="64"/>
        <end position="91"/>
    </location>
</feature>
<feature type="region of interest" description="Disordered" evidence="2">
    <location>
        <begin position="233"/>
        <end position="280"/>
    </location>
</feature>
<dbReference type="PANTHER" id="PTHR42041:SF1">
    <property type="entry name" value="DNA ENDONUCLEASE ACTIVATOR CTP1 C-TERMINAL DOMAIN-CONTAINING PROTEIN"/>
    <property type="match status" value="1"/>
</dbReference>
<evidence type="ECO:0000313" key="4">
    <source>
        <dbReference type="Proteomes" id="UP000037136"/>
    </source>
</evidence>
<feature type="compositionally biased region" description="Basic and acidic residues" evidence="2">
    <location>
        <begin position="644"/>
        <end position="655"/>
    </location>
</feature>
<organism evidence="3 4">
    <name type="scientific">Ophiocordyceps unilateralis</name>
    <name type="common">Zombie-ant fungus</name>
    <name type="synonym">Torrubia unilateralis</name>
    <dbReference type="NCBI Taxonomy" id="268505"/>
    <lineage>
        <taxon>Eukaryota</taxon>
        <taxon>Fungi</taxon>
        <taxon>Dikarya</taxon>
        <taxon>Ascomycota</taxon>
        <taxon>Pezizomycotina</taxon>
        <taxon>Sordariomycetes</taxon>
        <taxon>Hypocreomycetidae</taxon>
        <taxon>Hypocreales</taxon>
        <taxon>Ophiocordycipitaceae</taxon>
        <taxon>Ophiocordyceps</taxon>
    </lineage>
</organism>
<name>A0A2A9PEK3_OPHUN</name>